<accession>A0A9D2RCE3</accession>
<feature type="domain" description="HTH arsR-type" evidence="5">
    <location>
        <begin position="11"/>
        <end position="94"/>
    </location>
</feature>
<keyword evidence="3" id="KW-0804">Transcription</keyword>
<dbReference type="PANTHER" id="PTHR33154:SF33">
    <property type="entry name" value="TRANSCRIPTIONAL REPRESSOR SDPR"/>
    <property type="match status" value="1"/>
</dbReference>
<evidence type="ECO:0000313" key="7">
    <source>
        <dbReference type="Proteomes" id="UP000823850"/>
    </source>
</evidence>
<dbReference type="GO" id="GO:0003677">
    <property type="term" value="F:DNA binding"/>
    <property type="evidence" value="ECO:0007669"/>
    <property type="project" value="UniProtKB-KW"/>
</dbReference>
<dbReference type="Proteomes" id="UP000823850">
    <property type="component" value="Unassembled WGS sequence"/>
</dbReference>
<dbReference type="CDD" id="cd00090">
    <property type="entry name" value="HTH_ARSR"/>
    <property type="match status" value="1"/>
</dbReference>
<evidence type="ECO:0000259" key="5">
    <source>
        <dbReference type="PROSITE" id="PS50987"/>
    </source>
</evidence>
<dbReference type="InterPro" id="IPR036390">
    <property type="entry name" value="WH_DNA-bd_sf"/>
</dbReference>
<evidence type="ECO:0000256" key="4">
    <source>
        <dbReference type="SAM" id="Coils"/>
    </source>
</evidence>
<dbReference type="AlphaFoldDB" id="A0A9D2RCE3"/>
<proteinExistence type="predicted"/>
<dbReference type="EMBL" id="DWUX01000235">
    <property type="protein sequence ID" value="HJD41052.1"/>
    <property type="molecule type" value="Genomic_DNA"/>
</dbReference>
<dbReference type="InterPro" id="IPR051081">
    <property type="entry name" value="HTH_MetalResp_TranReg"/>
</dbReference>
<dbReference type="SUPFAM" id="SSF46785">
    <property type="entry name" value="Winged helix' DNA-binding domain"/>
    <property type="match status" value="1"/>
</dbReference>
<evidence type="ECO:0000313" key="6">
    <source>
        <dbReference type="EMBL" id="HJD41052.1"/>
    </source>
</evidence>
<dbReference type="PRINTS" id="PR00778">
    <property type="entry name" value="HTHARSR"/>
</dbReference>
<dbReference type="SMART" id="SM00418">
    <property type="entry name" value="HTH_ARSR"/>
    <property type="match status" value="1"/>
</dbReference>
<gene>
    <name evidence="6" type="ORF">H9913_13630</name>
</gene>
<reference evidence="6" key="1">
    <citation type="journal article" date="2021" name="PeerJ">
        <title>Extensive microbial diversity within the chicken gut microbiome revealed by metagenomics and culture.</title>
        <authorList>
            <person name="Gilroy R."/>
            <person name="Ravi A."/>
            <person name="Getino M."/>
            <person name="Pursley I."/>
            <person name="Horton D.L."/>
            <person name="Alikhan N.F."/>
            <person name="Baker D."/>
            <person name="Gharbi K."/>
            <person name="Hall N."/>
            <person name="Watson M."/>
            <person name="Adriaenssens E.M."/>
            <person name="Foster-Nyarko E."/>
            <person name="Jarju S."/>
            <person name="Secka A."/>
            <person name="Antonio M."/>
            <person name="Oren A."/>
            <person name="Chaudhuri R.R."/>
            <person name="La Ragione R."/>
            <person name="Hildebrand F."/>
            <person name="Pallen M.J."/>
        </authorList>
    </citation>
    <scope>NUCLEOTIDE SEQUENCE</scope>
    <source>
        <strain evidence="6">ChiW19-6364</strain>
    </source>
</reference>
<sequence length="94" mass="10883">MKNVREDIQRLEKELRACQKILTAIGDETRQHLLCIMLQRECSGSRVIEFAEKTNLSRPAVSHYMQILKDAGIVKSRKESTCVSWIRRPARSII</sequence>
<evidence type="ECO:0000256" key="3">
    <source>
        <dbReference type="ARBA" id="ARBA00023163"/>
    </source>
</evidence>
<dbReference type="InterPro" id="IPR001845">
    <property type="entry name" value="HTH_ArsR_DNA-bd_dom"/>
</dbReference>
<evidence type="ECO:0000256" key="1">
    <source>
        <dbReference type="ARBA" id="ARBA00023015"/>
    </source>
</evidence>
<reference evidence="6" key="2">
    <citation type="submission" date="2021-04" db="EMBL/GenBank/DDBJ databases">
        <authorList>
            <person name="Gilroy R."/>
        </authorList>
    </citation>
    <scope>NUCLEOTIDE SEQUENCE</scope>
    <source>
        <strain evidence="6">ChiW19-6364</strain>
    </source>
</reference>
<keyword evidence="2" id="KW-0238">DNA-binding</keyword>
<evidence type="ECO:0000256" key="2">
    <source>
        <dbReference type="ARBA" id="ARBA00023125"/>
    </source>
</evidence>
<dbReference type="GO" id="GO:0003700">
    <property type="term" value="F:DNA-binding transcription factor activity"/>
    <property type="evidence" value="ECO:0007669"/>
    <property type="project" value="InterPro"/>
</dbReference>
<dbReference type="Pfam" id="PF01022">
    <property type="entry name" value="HTH_5"/>
    <property type="match status" value="1"/>
</dbReference>
<name>A0A9D2RCE3_9FIRM</name>
<keyword evidence="1" id="KW-0805">Transcription regulation</keyword>
<protein>
    <submittedName>
        <fullName evidence="6">ArsR family transcriptional regulator</fullName>
    </submittedName>
</protein>
<organism evidence="6 7">
    <name type="scientific">Candidatus Blautia stercoripullorum</name>
    <dbReference type="NCBI Taxonomy" id="2838502"/>
    <lineage>
        <taxon>Bacteria</taxon>
        <taxon>Bacillati</taxon>
        <taxon>Bacillota</taxon>
        <taxon>Clostridia</taxon>
        <taxon>Lachnospirales</taxon>
        <taxon>Lachnospiraceae</taxon>
        <taxon>Blautia</taxon>
    </lineage>
</organism>
<dbReference type="InterPro" id="IPR036388">
    <property type="entry name" value="WH-like_DNA-bd_sf"/>
</dbReference>
<dbReference type="Gene3D" id="1.10.10.10">
    <property type="entry name" value="Winged helix-like DNA-binding domain superfamily/Winged helix DNA-binding domain"/>
    <property type="match status" value="1"/>
</dbReference>
<dbReference type="PANTHER" id="PTHR33154">
    <property type="entry name" value="TRANSCRIPTIONAL REGULATOR, ARSR FAMILY"/>
    <property type="match status" value="1"/>
</dbReference>
<dbReference type="PROSITE" id="PS50987">
    <property type="entry name" value="HTH_ARSR_2"/>
    <property type="match status" value="1"/>
</dbReference>
<dbReference type="InterPro" id="IPR011991">
    <property type="entry name" value="ArsR-like_HTH"/>
</dbReference>
<comment type="caution">
    <text evidence="6">The sequence shown here is derived from an EMBL/GenBank/DDBJ whole genome shotgun (WGS) entry which is preliminary data.</text>
</comment>
<keyword evidence="4" id="KW-0175">Coiled coil</keyword>
<feature type="coiled-coil region" evidence="4">
    <location>
        <begin position="1"/>
        <end position="28"/>
    </location>
</feature>